<dbReference type="PANTHER" id="PTHR11351">
    <property type="entry name" value="ACYL-COA DESATURASE"/>
    <property type="match status" value="1"/>
</dbReference>
<dbReference type="PROSITE" id="PS50255">
    <property type="entry name" value="CYTOCHROME_B5_2"/>
    <property type="match status" value="1"/>
</dbReference>
<protein>
    <recommendedName>
        <fullName evidence="14">Acyl-CoA desaturase</fullName>
        <ecNumber evidence="14">1.14.19.1</ecNumber>
    </recommendedName>
</protein>
<reference evidence="17 18" key="1">
    <citation type="submission" date="2019-04" db="EMBL/GenBank/DDBJ databases">
        <title>Friends and foes A comparative genomics studyof 23 Aspergillus species from section Flavi.</title>
        <authorList>
            <consortium name="DOE Joint Genome Institute"/>
            <person name="Kjaerbolling I."/>
            <person name="Vesth T."/>
            <person name="Frisvad J.C."/>
            <person name="Nybo J.L."/>
            <person name="Theobald S."/>
            <person name="Kildgaard S."/>
            <person name="Isbrandt T."/>
            <person name="Kuo A."/>
            <person name="Sato A."/>
            <person name="Lyhne E.K."/>
            <person name="Kogle M.E."/>
            <person name="Wiebenga A."/>
            <person name="Kun R.S."/>
            <person name="Lubbers R.J."/>
            <person name="Makela M.R."/>
            <person name="Barry K."/>
            <person name="Chovatia M."/>
            <person name="Clum A."/>
            <person name="Daum C."/>
            <person name="Haridas S."/>
            <person name="He G."/>
            <person name="LaButti K."/>
            <person name="Lipzen A."/>
            <person name="Mondo S."/>
            <person name="Riley R."/>
            <person name="Salamov A."/>
            <person name="Simmons B.A."/>
            <person name="Magnuson J.K."/>
            <person name="Henrissat B."/>
            <person name="Mortensen U.H."/>
            <person name="Larsen T.O."/>
            <person name="Devries R.P."/>
            <person name="Grigoriev I.V."/>
            <person name="Machida M."/>
            <person name="Baker S.E."/>
            <person name="Andersen M.R."/>
        </authorList>
    </citation>
    <scope>NUCLEOTIDE SEQUENCE [LARGE SCALE GENOMIC DNA]</scope>
    <source>
        <strain evidence="17 18">IBT 29228</strain>
    </source>
</reference>
<dbReference type="GO" id="GO:0005789">
    <property type="term" value="C:endoplasmic reticulum membrane"/>
    <property type="evidence" value="ECO:0007669"/>
    <property type="project" value="TreeGrafter"/>
</dbReference>
<dbReference type="InterPro" id="IPR005804">
    <property type="entry name" value="FA_desaturase_dom"/>
</dbReference>
<gene>
    <name evidence="17" type="ORF">BDV26DRAFT_279513</name>
</gene>
<keyword evidence="7 14" id="KW-0276">Fatty acid metabolism</keyword>
<evidence type="ECO:0000256" key="3">
    <source>
        <dbReference type="ARBA" id="ARBA00022516"/>
    </source>
</evidence>
<keyword evidence="18" id="KW-1185">Reference proteome</keyword>
<sequence length="408" mass="46371">MQNIFKGFVSMTEWAFSQLSYWWGYVNWVHVSSLICVHVIGLGSLFYLPLDPKTFLLACLYGNMTTGLGLVAGYHRLWCHRSYRACRPLQYFLAILGAGAAQGPIILWVRHHRAHHRYLDTYRDPYNARRGLWWSHIGWLLTHDDRKHWGPVDMQDAKNDPVVQWQLKYYQILVVLICLGVPTAVAYLGWGDWQGGLGIAGFFRCTVSWHVVYAVNSLAHWTGSQPYSDRNTSRQILLMALYTLGEGYHNFHHSFPSDYRSGPQWYDLDACKWIIAAWEKLGLASHLNRASSHYIEKARLRQAWNNLNAKDGDNGRQRVPLPTLDWSEYVAKTQQGHELTVIAGIVYTIGEFLDKHPGGQKHLREAIGQDATASFHGGVCNHSTHAHSILETMMVATVRGGGQIAKGD</sequence>
<feature type="domain" description="Cytochrome b5 heme-binding" evidence="16">
    <location>
        <begin position="321"/>
        <end position="399"/>
    </location>
</feature>
<comment type="function">
    <text evidence="14">Stearoyl-CoA desaturase that utilizes O(2) and electrons from reduced cytochrome b5 to introduce the first double bond into saturated fatty acyl-CoA substrates.</text>
</comment>
<dbReference type="PROSITE" id="PS00476">
    <property type="entry name" value="FATTY_ACID_DESATUR_1"/>
    <property type="match status" value="1"/>
</dbReference>
<comment type="similarity">
    <text evidence="2 14">Belongs to the fatty acid desaturase type 1 family.</text>
</comment>
<proteinExistence type="inferred from homology"/>
<dbReference type="Proteomes" id="UP000326198">
    <property type="component" value="Unassembled WGS sequence"/>
</dbReference>
<dbReference type="EC" id="1.14.19.1" evidence="14"/>
<evidence type="ECO:0000259" key="16">
    <source>
        <dbReference type="PROSITE" id="PS50255"/>
    </source>
</evidence>
<keyword evidence="14" id="KW-0249">Electron transport</keyword>
<evidence type="ECO:0000256" key="14">
    <source>
        <dbReference type="PIRNR" id="PIRNR000345"/>
    </source>
</evidence>
<keyword evidence="11 14" id="KW-0443">Lipid metabolism</keyword>
<evidence type="ECO:0000256" key="7">
    <source>
        <dbReference type="ARBA" id="ARBA00022832"/>
    </source>
</evidence>
<comment type="catalytic activity">
    <reaction evidence="14">
        <text>octadecanoyl-CoA + 2 Fe(II)-[cytochrome b5] + O2 + 2 H(+) = (9Z)-octadecenoyl-CoA + 2 Fe(III)-[cytochrome b5] + 2 H2O</text>
        <dbReference type="Rhea" id="RHEA:19721"/>
        <dbReference type="Rhea" id="RHEA-COMP:10438"/>
        <dbReference type="Rhea" id="RHEA-COMP:10439"/>
        <dbReference type="ChEBI" id="CHEBI:15377"/>
        <dbReference type="ChEBI" id="CHEBI:15378"/>
        <dbReference type="ChEBI" id="CHEBI:15379"/>
        <dbReference type="ChEBI" id="CHEBI:29033"/>
        <dbReference type="ChEBI" id="CHEBI:29034"/>
        <dbReference type="ChEBI" id="CHEBI:57387"/>
        <dbReference type="ChEBI" id="CHEBI:57394"/>
        <dbReference type="EC" id="1.14.19.1"/>
    </reaction>
</comment>
<evidence type="ECO:0000256" key="13">
    <source>
        <dbReference type="ARBA" id="ARBA00023160"/>
    </source>
</evidence>
<evidence type="ECO:0000256" key="10">
    <source>
        <dbReference type="ARBA" id="ARBA00023004"/>
    </source>
</evidence>
<dbReference type="EMBL" id="ML736181">
    <property type="protein sequence ID" value="KAE8380444.1"/>
    <property type="molecule type" value="Genomic_DNA"/>
</dbReference>
<keyword evidence="5 15" id="KW-0812">Transmembrane</keyword>
<dbReference type="PANTHER" id="PTHR11351:SF31">
    <property type="entry name" value="DESATURASE 1, ISOFORM A-RELATED"/>
    <property type="match status" value="1"/>
</dbReference>
<evidence type="ECO:0000256" key="9">
    <source>
        <dbReference type="ARBA" id="ARBA00023002"/>
    </source>
</evidence>
<accession>A0A5N7BF77</accession>
<keyword evidence="6 14" id="KW-0479">Metal-binding</keyword>
<keyword evidence="3 14" id="KW-0444">Lipid biosynthesis</keyword>
<keyword evidence="12 15" id="KW-0472">Membrane</keyword>
<evidence type="ECO:0000256" key="1">
    <source>
        <dbReference type="ARBA" id="ARBA00004141"/>
    </source>
</evidence>
<keyword evidence="13 14" id="KW-0275">Fatty acid biosynthesis</keyword>
<evidence type="ECO:0000313" key="17">
    <source>
        <dbReference type="EMBL" id="KAE8380444.1"/>
    </source>
</evidence>
<comment type="subcellular location">
    <subcellularLocation>
        <location evidence="1">Membrane</location>
        <topology evidence="1">Multi-pass membrane protein</topology>
    </subcellularLocation>
</comment>
<keyword evidence="4 14" id="KW-0349">Heme</keyword>
<evidence type="ECO:0000256" key="12">
    <source>
        <dbReference type="ARBA" id="ARBA00023136"/>
    </source>
</evidence>
<name>A0A5N7BF77_9EURO</name>
<dbReference type="InterPro" id="IPR036400">
    <property type="entry name" value="Cyt_B5-like_heme/steroid_sf"/>
</dbReference>
<keyword evidence="14" id="KW-0813">Transport</keyword>
<dbReference type="PRINTS" id="PR00075">
    <property type="entry name" value="FACDDSATRASE"/>
</dbReference>
<comment type="cofactor">
    <cofactor evidence="14">
        <name>Fe(2+)</name>
        <dbReference type="ChEBI" id="CHEBI:29033"/>
    </cofactor>
    <text evidence="14">Expected to bind 2 Fe(2+) ions per subunit.</text>
</comment>
<dbReference type="InterPro" id="IPR009160">
    <property type="entry name" value="Acyl-CoA_deSatase_haem/ster-bd"/>
</dbReference>
<dbReference type="PIRSF" id="PIRSF000345">
    <property type="entry name" value="OLE1"/>
    <property type="match status" value="1"/>
</dbReference>
<organism evidence="17 18">
    <name type="scientific">Aspergillus bertholletiae</name>
    <dbReference type="NCBI Taxonomy" id="1226010"/>
    <lineage>
        <taxon>Eukaryota</taxon>
        <taxon>Fungi</taxon>
        <taxon>Dikarya</taxon>
        <taxon>Ascomycota</taxon>
        <taxon>Pezizomycotina</taxon>
        <taxon>Eurotiomycetes</taxon>
        <taxon>Eurotiomycetidae</taxon>
        <taxon>Eurotiales</taxon>
        <taxon>Aspergillaceae</taxon>
        <taxon>Aspergillus</taxon>
        <taxon>Aspergillus subgen. Circumdati</taxon>
    </lineage>
</organism>
<dbReference type="InterPro" id="IPR018506">
    <property type="entry name" value="Cyt_B5_heme-BS"/>
</dbReference>
<dbReference type="GO" id="GO:0020037">
    <property type="term" value="F:heme binding"/>
    <property type="evidence" value="ECO:0007669"/>
    <property type="project" value="InterPro"/>
</dbReference>
<dbReference type="SUPFAM" id="SSF55856">
    <property type="entry name" value="Cytochrome b5-like heme/steroid binding domain"/>
    <property type="match status" value="1"/>
</dbReference>
<dbReference type="Pfam" id="PF00487">
    <property type="entry name" value="FA_desaturase"/>
    <property type="match status" value="1"/>
</dbReference>
<dbReference type="OrthoDB" id="10260134at2759"/>
<feature type="transmembrane region" description="Helical" evidence="15">
    <location>
        <begin position="55"/>
        <end position="77"/>
    </location>
</feature>
<dbReference type="InterPro" id="IPR015876">
    <property type="entry name" value="Acyl-CoA_DS"/>
</dbReference>
<evidence type="ECO:0000256" key="2">
    <source>
        <dbReference type="ARBA" id="ARBA00009295"/>
    </source>
</evidence>
<dbReference type="CDD" id="cd03505">
    <property type="entry name" value="Delta9-FADS-like"/>
    <property type="match status" value="1"/>
</dbReference>
<evidence type="ECO:0000313" key="18">
    <source>
        <dbReference type="Proteomes" id="UP000326198"/>
    </source>
</evidence>
<evidence type="ECO:0000256" key="6">
    <source>
        <dbReference type="ARBA" id="ARBA00022723"/>
    </source>
</evidence>
<evidence type="ECO:0000256" key="4">
    <source>
        <dbReference type="ARBA" id="ARBA00022617"/>
    </source>
</evidence>
<dbReference type="InterPro" id="IPR001522">
    <property type="entry name" value="FADS-1_CS"/>
</dbReference>
<dbReference type="Gene3D" id="3.10.120.10">
    <property type="entry name" value="Cytochrome b5-like heme/steroid binding domain"/>
    <property type="match status" value="1"/>
</dbReference>
<keyword evidence="9 14" id="KW-0560">Oxidoreductase</keyword>
<dbReference type="GO" id="GO:0005506">
    <property type="term" value="F:iron ion binding"/>
    <property type="evidence" value="ECO:0007669"/>
    <property type="project" value="TreeGrafter"/>
</dbReference>
<keyword evidence="8 15" id="KW-1133">Transmembrane helix</keyword>
<feature type="transmembrane region" description="Helical" evidence="15">
    <location>
        <begin position="169"/>
        <end position="190"/>
    </location>
</feature>
<feature type="transmembrane region" description="Helical" evidence="15">
    <location>
        <begin position="89"/>
        <end position="109"/>
    </location>
</feature>
<evidence type="ECO:0000256" key="5">
    <source>
        <dbReference type="ARBA" id="ARBA00022692"/>
    </source>
</evidence>
<dbReference type="GO" id="GO:0006636">
    <property type="term" value="P:unsaturated fatty acid biosynthetic process"/>
    <property type="evidence" value="ECO:0007669"/>
    <property type="project" value="UniProtKB-UniRule"/>
</dbReference>
<evidence type="ECO:0000256" key="8">
    <source>
        <dbReference type="ARBA" id="ARBA00022989"/>
    </source>
</evidence>
<evidence type="ECO:0000256" key="15">
    <source>
        <dbReference type="SAM" id="Phobius"/>
    </source>
</evidence>
<dbReference type="Pfam" id="PF00173">
    <property type="entry name" value="Cyt-b5"/>
    <property type="match status" value="1"/>
</dbReference>
<dbReference type="PROSITE" id="PS00191">
    <property type="entry name" value="CYTOCHROME_B5_1"/>
    <property type="match status" value="1"/>
</dbReference>
<dbReference type="SMART" id="SM01117">
    <property type="entry name" value="Cyt-b5"/>
    <property type="match status" value="1"/>
</dbReference>
<dbReference type="InterPro" id="IPR001199">
    <property type="entry name" value="Cyt_B5-like_heme/steroid-bd"/>
</dbReference>
<feature type="transmembrane region" description="Helical" evidence="15">
    <location>
        <begin position="28"/>
        <end position="48"/>
    </location>
</feature>
<dbReference type="GO" id="GO:0004768">
    <property type="term" value="F:stearoyl-CoA 9-desaturase activity"/>
    <property type="evidence" value="ECO:0007669"/>
    <property type="project" value="UniProtKB-UniRule"/>
</dbReference>
<dbReference type="AlphaFoldDB" id="A0A5N7BF77"/>
<keyword evidence="10 14" id="KW-0408">Iron</keyword>
<evidence type="ECO:0000256" key="11">
    <source>
        <dbReference type="ARBA" id="ARBA00023098"/>
    </source>
</evidence>